<dbReference type="AlphaFoldDB" id="A0A1M6G5W8"/>
<keyword evidence="2" id="KW-0812">Transmembrane</keyword>
<organism evidence="3 4">
    <name type="scientific">Muricoccus roseus</name>
    <dbReference type="NCBI Taxonomy" id="198092"/>
    <lineage>
        <taxon>Bacteria</taxon>
        <taxon>Pseudomonadati</taxon>
        <taxon>Pseudomonadota</taxon>
        <taxon>Alphaproteobacteria</taxon>
        <taxon>Acetobacterales</taxon>
        <taxon>Roseomonadaceae</taxon>
        <taxon>Muricoccus</taxon>
    </lineage>
</organism>
<dbReference type="GO" id="GO:0005886">
    <property type="term" value="C:plasma membrane"/>
    <property type="evidence" value="ECO:0007669"/>
    <property type="project" value="TreeGrafter"/>
</dbReference>
<gene>
    <name evidence="3" type="ORF">SAMN02745194_01626</name>
</gene>
<evidence type="ECO:0000313" key="3">
    <source>
        <dbReference type="EMBL" id="SHJ05388.1"/>
    </source>
</evidence>
<dbReference type="PANTHER" id="PTHR32309">
    <property type="entry name" value="TYROSINE-PROTEIN KINASE"/>
    <property type="match status" value="1"/>
</dbReference>
<proteinExistence type="predicted"/>
<name>A0A1M6G5W8_9PROT</name>
<feature type="transmembrane region" description="Helical" evidence="2">
    <location>
        <begin position="39"/>
        <end position="59"/>
    </location>
</feature>
<dbReference type="PANTHER" id="PTHR32309:SF13">
    <property type="entry name" value="FERRIC ENTEROBACTIN TRANSPORT PROTEIN FEPE"/>
    <property type="match status" value="1"/>
</dbReference>
<keyword evidence="2" id="KW-0472">Membrane</keyword>
<accession>A0A1M6G5W8</accession>
<evidence type="ECO:0000256" key="1">
    <source>
        <dbReference type="SAM" id="Coils"/>
    </source>
</evidence>
<reference evidence="3 4" key="1">
    <citation type="submission" date="2016-11" db="EMBL/GenBank/DDBJ databases">
        <authorList>
            <person name="Jaros S."/>
            <person name="Januszkiewicz K."/>
            <person name="Wedrychowicz H."/>
        </authorList>
    </citation>
    <scope>NUCLEOTIDE SEQUENCE [LARGE SCALE GENOMIC DNA]</scope>
    <source>
        <strain evidence="3 4">DSM 14916</strain>
    </source>
</reference>
<dbReference type="OrthoDB" id="1523414at2"/>
<dbReference type="EMBL" id="FQZF01000008">
    <property type="protein sequence ID" value="SHJ05388.1"/>
    <property type="molecule type" value="Genomic_DNA"/>
</dbReference>
<keyword evidence="4" id="KW-1185">Reference proteome</keyword>
<evidence type="ECO:0000313" key="4">
    <source>
        <dbReference type="Proteomes" id="UP000184387"/>
    </source>
</evidence>
<feature type="coiled-coil region" evidence="1">
    <location>
        <begin position="278"/>
        <end position="305"/>
    </location>
</feature>
<dbReference type="RefSeq" id="WP_073133466.1">
    <property type="nucleotide sequence ID" value="NZ_FQZF01000008.1"/>
</dbReference>
<dbReference type="InterPro" id="IPR050445">
    <property type="entry name" value="Bact_polysacc_biosynth/exp"/>
</dbReference>
<evidence type="ECO:0000256" key="2">
    <source>
        <dbReference type="SAM" id="Phobius"/>
    </source>
</evidence>
<keyword evidence="2" id="KW-1133">Transmembrane helix</keyword>
<dbReference type="STRING" id="198092.SAMN02745194_01626"/>
<dbReference type="GO" id="GO:0004713">
    <property type="term" value="F:protein tyrosine kinase activity"/>
    <property type="evidence" value="ECO:0007669"/>
    <property type="project" value="TreeGrafter"/>
</dbReference>
<dbReference type="Proteomes" id="UP000184387">
    <property type="component" value="Unassembled WGS sequence"/>
</dbReference>
<sequence>MKVSPSIKAFDPAAPASGVSVPAQRRPSKLARTLKKWRGFLLMVALPTALTAVYFYGIAAGQYASEARFLVRGASGSGSAMNSALGSALGGAGFKPVQEEAMAVRDFLNSQEAVRELRQSMDIVSIWRRPEADLPAMLWEESPTVEALTRYYKRMVTADYDAESSAVSVQVRTFRAEDSKEVADALLRVAENLVNRLSERQRADTLGTAREEVAIAERRVIAAREAMTSFRQEQRAIDPASETAANVGAVTGMEGALAQARAELREKGAFMRYDNPQLGLVRNRIAALESQIANERQRLTSGEQSAPQTLAGYERLLLEREFSDRQLASAVASLEAARVNVARQQLYLAPVTQPHVAESAQYPKAAFAVGSVFAVLLVVYGIASLIFAGFREHAA</sequence>
<keyword evidence="1" id="KW-0175">Coiled coil</keyword>
<feature type="transmembrane region" description="Helical" evidence="2">
    <location>
        <begin position="365"/>
        <end position="390"/>
    </location>
</feature>
<protein>
    <submittedName>
        <fullName evidence="3">Capsular polysaccharide transport system permease protein</fullName>
    </submittedName>
</protein>